<evidence type="ECO:0000256" key="2">
    <source>
        <dbReference type="ARBA" id="ARBA00022801"/>
    </source>
</evidence>
<evidence type="ECO:0000313" key="4">
    <source>
        <dbReference type="EMBL" id="EEQ31014.1"/>
    </source>
</evidence>
<keyword evidence="2" id="KW-0378">Hydrolase</keyword>
<dbReference type="Proteomes" id="UP000002035">
    <property type="component" value="Unassembled WGS sequence"/>
</dbReference>
<dbReference type="InterPro" id="IPR006683">
    <property type="entry name" value="Thioestr_dom"/>
</dbReference>
<organism evidence="4 5">
    <name type="scientific">Arthroderma otae (strain ATCC MYA-4605 / CBS 113480)</name>
    <name type="common">Microsporum canis</name>
    <dbReference type="NCBI Taxonomy" id="554155"/>
    <lineage>
        <taxon>Eukaryota</taxon>
        <taxon>Fungi</taxon>
        <taxon>Dikarya</taxon>
        <taxon>Ascomycota</taxon>
        <taxon>Pezizomycotina</taxon>
        <taxon>Eurotiomycetes</taxon>
        <taxon>Eurotiomycetidae</taxon>
        <taxon>Onygenales</taxon>
        <taxon>Arthrodermataceae</taxon>
        <taxon>Microsporum</taxon>
    </lineage>
</organism>
<dbReference type="Pfam" id="PF03061">
    <property type="entry name" value="4HBT"/>
    <property type="match status" value="1"/>
</dbReference>
<feature type="domain" description="Thioesterase" evidence="3">
    <location>
        <begin position="33"/>
        <end position="123"/>
    </location>
</feature>
<dbReference type="CDD" id="cd00586">
    <property type="entry name" value="4HBT"/>
    <property type="match status" value="1"/>
</dbReference>
<dbReference type="GeneID" id="9229651"/>
<dbReference type="OrthoDB" id="2420454at2759"/>
<dbReference type="EMBL" id="DS995703">
    <property type="protein sequence ID" value="EEQ31014.1"/>
    <property type="molecule type" value="Genomic_DNA"/>
</dbReference>
<dbReference type="OMA" id="DNDAYGH"/>
<dbReference type="Gene3D" id="3.10.129.10">
    <property type="entry name" value="Hotdog Thioesterase"/>
    <property type="match status" value="1"/>
</dbReference>
<comment type="similarity">
    <text evidence="1">Belongs to the 4-hydroxybenzoyl-CoA thioesterase family.</text>
</comment>
<dbReference type="InterPro" id="IPR029069">
    <property type="entry name" value="HotDog_dom_sf"/>
</dbReference>
<dbReference type="VEuPathDB" id="FungiDB:MCYG_03833"/>
<dbReference type="PANTHER" id="PTHR31793">
    <property type="entry name" value="4-HYDROXYBENZOYL-COA THIOESTERASE FAMILY MEMBER"/>
    <property type="match status" value="1"/>
</dbReference>
<dbReference type="HOGENOM" id="CLU_101141_0_2_1"/>
<evidence type="ECO:0000313" key="5">
    <source>
        <dbReference type="Proteomes" id="UP000002035"/>
    </source>
</evidence>
<dbReference type="PANTHER" id="PTHR31793:SF27">
    <property type="entry name" value="NOVEL THIOESTERASE SUPERFAMILY DOMAIN AND SAPOSIN A-TYPE DOMAIN CONTAINING PROTEIN (0610012H03RIK)"/>
    <property type="match status" value="1"/>
</dbReference>
<proteinExistence type="inferred from homology"/>
<gene>
    <name evidence="4" type="ORF">MCYG_03833</name>
</gene>
<dbReference type="RefSeq" id="XP_002848327.1">
    <property type="nucleotide sequence ID" value="XM_002848281.1"/>
</dbReference>
<evidence type="ECO:0000259" key="3">
    <source>
        <dbReference type="Pfam" id="PF03061"/>
    </source>
</evidence>
<evidence type="ECO:0000256" key="1">
    <source>
        <dbReference type="ARBA" id="ARBA00005953"/>
    </source>
</evidence>
<dbReference type="AlphaFoldDB" id="C5FMB1"/>
<sequence length="170" mass="19285">MSNEIHNKKARIRKDYPYHLEYRTRWSDNDMYSHLNNSIYAFLFDSIINSYLISHCGLNPFTTDSLQITTAAESTQVGLVVSSYCDYFASVAFPDVLDLGLRVVKLGKSSVTYEVGVFRQGEEAVKVVGGFTHVFVRKQDMKPTSAGMEATIRKGLERLVLERRSETSKL</sequence>
<dbReference type="STRING" id="554155.C5FMB1"/>
<keyword evidence="5" id="KW-1185">Reference proteome</keyword>
<dbReference type="GO" id="GO:0047617">
    <property type="term" value="F:fatty acyl-CoA hydrolase activity"/>
    <property type="evidence" value="ECO:0007669"/>
    <property type="project" value="TreeGrafter"/>
</dbReference>
<dbReference type="eggNOG" id="ENOG502S411">
    <property type="taxonomic scope" value="Eukaryota"/>
</dbReference>
<name>C5FMB1_ARTOC</name>
<dbReference type="FunFam" id="3.10.129.10:FF:000104">
    <property type="entry name" value="Thioesterase family protein (AFU_orthologue AFUA_2G16350)"/>
    <property type="match status" value="1"/>
</dbReference>
<dbReference type="SUPFAM" id="SSF54637">
    <property type="entry name" value="Thioesterase/thiol ester dehydrase-isomerase"/>
    <property type="match status" value="1"/>
</dbReference>
<reference evidence="5" key="1">
    <citation type="journal article" date="2012" name="MBio">
        <title>Comparative genome analysis of Trichophyton rubrum and related dermatophytes reveals candidate genes involved in infection.</title>
        <authorList>
            <person name="Martinez D.A."/>
            <person name="Oliver B.G."/>
            <person name="Graeser Y."/>
            <person name="Goldberg J.M."/>
            <person name="Li W."/>
            <person name="Martinez-Rossi N.M."/>
            <person name="Monod M."/>
            <person name="Shelest E."/>
            <person name="Barton R.C."/>
            <person name="Birch E."/>
            <person name="Brakhage A.A."/>
            <person name="Chen Z."/>
            <person name="Gurr S.J."/>
            <person name="Heiman D."/>
            <person name="Heitman J."/>
            <person name="Kosti I."/>
            <person name="Rossi A."/>
            <person name="Saif S."/>
            <person name="Samalova M."/>
            <person name="Saunders C.W."/>
            <person name="Shea T."/>
            <person name="Summerbell R.C."/>
            <person name="Xu J."/>
            <person name="Young S."/>
            <person name="Zeng Q."/>
            <person name="Birren B.W."/>
            <person name="Cuomo C.A."/>
            <person name="White T.C."/>
        </authorList>
    </citation>
    <scope>NUCLEOTIDE SEQUENCE [LARGE SCALE GENOMIC DNA]</scope>
    <source>
        <strain evidence="5">ATCC MYA-4605 / CBS 113480</strain>
    </source>
</reference>
<dbReference type="InterPro" id="IPR050563">
    <property type="entry name" value="4-hydroxybenzoyl-CoA_TE"/>
</dbReference>
<accession>C5FMB1</accession>
<protein>
    <submittedName>
        <fullName evidence="4">Thioesterase family protein</fullName>
    </submittedName>
</protein>